<evidence type="ECO:0000313" key="1">
    <source>
        <dbReference type="EMBL" id="GHE11734.1"/>
    </source>
</evidence>
<dbReference type="EMBL" id="BMVG01000030">
    <property type="protein sequence ID" value="GHE11734.1"/>
    <property type="molecule type" value="Genomic_DNA"/>
</dbReference>
<gene>
    <name evidence="1" type="ORF">GCM10010339_72540</name>
</gene>
<protein>
    <submittedName>
        <fullName evidence="1">Uncharacterized protein</fullName>
    </submittedName>
</protein>
<sequence>MTQVPQEHRLVHSGRLRLGPVTLGIVAMSPDPADRAARIDVVDRAAGFADVVEVREGEEVATGRHTVRFIEVFPGDRDGYVVVTVEETGQTADADTPGVRP</sequence>
<keyword evidence="2" id="KW-1185">Reference proteome</keyword>
<dbReference type="AlphaFoldDB" id="A0A918YQX6"/>
<comment type="caution">
    <text evidence="1">The sequence shown here is derived from an EMBL/GenBank/DDBJ whole genome shotgun (WGS) entry which is preliminary data.</text>
</comment>
<dbReference type="Proteomes" id="UP000655443">
    <property type="component" value="Unassembled WGS sequence"/>
</dbReference>
<accession>A0A918YQX6</accession>
<reference evidence="1" key="1">
    <citation type="journal article" date="2014" name="Int. J. Syst. Evol. Microbiol.">
        <title>Complete genome sequence of Corynebacterium casei LMG S-19264T (=DSM 44701T), isolated from a smear-ripened cheese.</title>
        <authorList>
            <consortium name="US DOE Joint Genome Institute (JGI-PGF)"/>
            <person name="Walter F."/>
            <person name="Albersmeier A."/>
            <person name="Kalinowski J."/>
            <person name="Ruckert C."/>
        </authorList>
    </citation>
    <scope>NUCLEOTIDE SEQUENCE</scope>
    <source>
        <strain evidence="1">JCM 4714</strain>
    </source>
</reference>
<reference evidence="1" key="2">
    <citation type="submission" date="2020-09" db="EMBL/GenBank/DDBJ databases">
        <authorList>
            <person name="Sun Q."/>
            <person name="Ohkuma M."/>
        </authorList>
    </citation>
    <scope>NUCLEOTIDE SEQUENCE</scope>
    <source>
        <strain evidence="1">JCM 4714</strain>
    </source>
</reference>
<evidence type="ECO:0000313" key="2">
    <source>
        <dbReference type="Proteomes" id="UP000655443"/>
    </source>
</evidence>
<proteinExistence type="predicted"/>
<organism evidence="1 2">
    <name type="scientific">Streptomyces alanosinicus</name>
    <dbReference type="NCBI Taxonomy" id="68171"/>
    <lineage>
        <taxon>Bacteria</taxon>
        <taxon>Bacillati</taxon>
        <taxon>Actinomycetota</taxon>
        <taxon>Actinomycetes</taxon>
        <taxon>Kitasatosporales</taxon>
        <taxon>Streptomycetaceae</taxon>
        <taxon>Streptomyces</taxon>
    </lineage>
</organism>
<name>A0A918YQX6_9ACTN</name>
<dbReference type="RefSeq" id="WP_189957868.1">
    <property type="nucleotide sequence ID" value="NZ_BMVG01000030.1"/>
</dbReference>